<dbReference type="SUPFAM" id="SSF52402">
    <property type="entry name" value="Adenine nucleotide alpha hydrolases-like"/>
    <property type="match status" value="1"/>
</dbReference>
<reference evidence="2 3" key="1">
    <citation type="submission" date="2018-05" db="EMBL/GenBank/DDBJ databases">
        <title>Zavarzinia sp. HR-AS.</title>
        <authorList>
            <person name="Lee Y."/>
            <person name="Jeon C.O."/>
        </authorList>
    </citation>
    <scope>NUCLEOTIDE SEQUENCE [LARGE SCALE GENOMIC DNA]</scope>
    <source>
        <strain evidence="2 3">HR-AS</strain>
    </source>
</reference>
<dbReference type="RefSeq" id="WP_109907235.1">
    <property type="nucleotide sequence ID" value="NZ_QGLE01000010.1"/>
</dbReference>
<sequence length="162" mass="17699">MSEITPRPDQVRKFLVVVDDTPECRLALRYASRRALKTKGMVALLYVIEPSDVPQWLGVQHIMRDEAYDEAESILHDLADDVQRIAGLTPELIIREGIRREELLKLIEEDPTIRILVLGAGAGGEGPGPLVSALAGQMSGSLRVPITLVPGKLTPAEVDDLA</sequence>
<dbReference type="Gene3D" id="3.40.50.620">
    <property type="entry name" value="HUPs"/>
    <property type="match status" value="1"/>
</dbReference>
<name>A0A317DZL5_9PROT</name>
<gene>
    <name evidence="2" type="ORF">DKG74_16285</name>
</gene>
<dbReference type="InterPro" id="IPR014729">
    <property type="entry name" value="Rossmann-like_a/b/a_fold"/>
</dbReference>
<organism evidence="2 3">
    <name type="scientific">Zavarzinia aquatilis</name>
    <dbReference type="NCBI Taxonomy" id="2211142"/>
    <lineage>
        <taxon>Bacteria</taxon>
        <taxon>Pseudomonadati</taxon>
        <taxon>Pseudomonadota</taxon>
        <taxon>Alphaproteobacteria</taxon>
        <taxon>Rhodospirillales</taxon>
        <taxon>Zavarziniaceae</taxon>
        <taxon>Zavarzinia</taxon>
    </lineage>
</organism>
<keyword evidence="3" id="KW-1185">Reference proteome</keyword>
<evidence type="ECO:0000259" key="1">
    <source>
        <dbReference type="Pfam" id="PF00582"/>
    </source>
</evidence>
<dbReference type="Proteomes" id="UP000245461">
    <property type="component" value="Unassembled WGS sequence"/>
</dbReference>
<dbReference type="InterPro" id="IPR006016">
    <property type="entry name" value="UspA"/>
</dbReference>
<dbReference type="CDD" id="cd00293">
    <property type="entry name" value="USP-like"/>
    <property type="match status" value="1"/>
</dbReference>
<dbReference type="OrthoDB" id="9813682at2"/>
<protein>
    <submittedName>
        <fullName evidence="2">Universal stress protein</fullName>
    </submittedName>
</protein>
<dbReference type="AlphaFoldDB" id="A0A317DZL5"/>
<dbReference type="Pfam" id="PF00582">
    <property type="entry name" value="Usp"/>
    <property type="match status" value="1"/>
</dbReference>
<accession>A0A317DZL5</accession>
<feature type="domain" description="UspA" evidence="1">
    <location>
        <begin position="12"/>
        <end position="121"/>
    </location>
</feature>
<evidence type="ECO:0000313" key="2">
    <source>
        <dbReference type="EMBL" id="PWR20238.1"/>
    </source>
</evidence>
<comment type="caution">
    <text evidence="2">The sequence shown here is derived from an EMBL/GenBank/DDBJ whole genome shotgun (WGS) entry which is preliminary data.</text>
</comment>
<evidence type="ECO:0000313" key="3">
    <source>
        <dbReference type="Proteomes" id="UP000245461"/>
    </source>
</evidence>
<proteinExistence type="predicted"/>
<dbReference type="EMBL" id="QGLE01000010">
    <property type="protein sequence ID" value="PWR20238.1"/>
    <property type="molecule type" value="Genomic_DNA"/>
</dbReference>